<name>A0A520S3D7_9GAMM</name>
<dbReference type="SUPFAM" id="SSF51905">
    <property type="entry name" value="FAD/NAD(P)-binding domain"/>
    <property type="match status" value="1"/>
</dbReference>
<dbReference type="Pfam" id="PF00732">
    <property type="entry name" value="GMC_oxred_N"/>
    <property type="match status" value="1"/>
</dbReference>
<protein>
    <submittedName>
        <fullName evidence="7">GMC family oxidoreductase</fullName>
    </submittedName>
</protein>
<dbReference type="InterPro" id="IPR036188">
    <property type="entry name" value="FAD/NAD-bd_sf"/>
</dbReference>
<keyword evidence="2" id="KW-0285">Flavoprotein</keyword>
<keyword evidence="4" id="KW-0560">Oxidoreductase</keyword>
<accession>A0A520S3D7</accession>
<dbReference type="PANTHER" id="PTHR46056:SF12">
    <property type="entry name" value="LONG-CHAIN-ALCOHOL OXIDASE"/>
    <property type="match status" value="1"/>
</dbReference>
<keyword evidence="3" id="KW-0274">FAD</keyword>
<dbReference type="AlphaFoldDB" id="A0A520S3D7"/>
<evidence type="ECO:0000256" key="1">
    <source>
        <dbReference type="ARBA" id="ARBA00010790"/>
    </source>
</evidence>
<evidence type="ECO:0000256" key="3">
    <source>
        <dbReference type="ARBA" id="ARBA00022827"/>
    </source>
</evidence>
<dbReference type="PANTHER" id="PTHR46056">
    <property type="entry name" value="LONG-CHAIN-ALCOHOL OXIDASE"/>
    <property type="match status" value="1"/>
</dbReference>
<organism evidence="7 8">
    <name type="scientific">OM182 bacterium</name>
    <dbReference type="NCBI Taxonomy" id="2510334"/>
    <lineage>
        <taxon>Bacteria</taxon>
        <taxon>Pseudomonadati</taxon>
        <taxon>Pseudomonadota</taxon>
        <taxon>Gammaproteobacteria</taxon>
        <taxon>OMG group</taxon>
        <taxon>OM182 clade</taxon>
    </lineage>
</organism>
<dbReference type="GO" id="GO:0050660">
    <property type="term" value="F:flavin adenine dinucleotide binding"/>
    <property type="evidence" value="ECO:0007669"/>
    <property type="project" value="InterPro"/>
</dbReference>
<comment type="similarity">
    <text evidence="1">Belongs to the GMC oxidoreductase family.</text>
</comment>
<dbReference type="EMBL" id="SHAG01000006">
    <property type="protein sequence ID" value="RZO76992.1"/>
    <property type="molecule type" value="Genomic_DNA"/>
</dbReference>
<proteinExistence type="inferred from homology"/>
<evidence type="ECO:0000313" key="8">
    <source>
        <dbReference type="Proteomes" id="UP000316199"/>
    </source>
</evidence>
<dbReference type="GO" id="GO:0016614">
    <property type="term" value="F:oxidoreductase activity, acting on CH-OH group of donors"/>
    <property type="evidence" value="ECO:0007669"/>
    <property type="project" value="InterPro"/>
</dbReference>
<comment type="caution">
    <text evidence="7">The sequence shown here is derived from an EMBL/GenBank/DDBJ whole genome shotgun (WGS) entry which is preliminary data.</text>
</comment>
<evidence type="ECO:0000259" key="6">
    <source>
        <dbReference type="Pfam" id="PF05199"/>
    </source>
</evidence>
<gene>
    <name evidence="7" type="ORF">EVA68_02935</name>
</gene>
<dbReference type="SUPFAM" id="SSF54373">
    <property type="entry name" value="FAD-linked reductases, C-terminal domain"/>
    <property type="match status" value="1"/>
</dbReference>
<evidence type="ECO:0000256" key="4">
    <source>
        <dbReference type="ARBA" id="ARBA00023002"/>
    </source>
</evidence>
<evidence type="ECO:0000259" key="5">
    <source>
        <dbReference type="Pfam" id="PF00732"/>
    </source>
</evidence>
<feature type="domain" description="Glucose-methanol-choline oxidoreductase N-terminal" evidence="5">
    <location>
        <begin position="167"/>
        <end position="308"/>
    </location>
</feature>
<dbReference type="Gene3D" id="3.50.50.60">
    <property type="entry name" value="FAD/NAD(P)-binding domain"/>
    <property type="match status" value="2"/>
</dbReference>
<evidence type="ECO:0000256" key="2">
    <source>
        <dbReference type="ARBA" id="ARBA00022630"/>
    </source>
</evidence>
<dbReference type="Pfam" id="PF05199">
    <property type="entry name" value="GMC_oxred_C"/>
    <property type="match status" value="1"/>
</dbReference>
<reference evidence="7 8" key="1">
    <citation type="submission" date="2019-02" db="EMBL/GenBank/DDBJ databases">
        <title>Prokaryotic population dynamics and viral predation in marine succession experiment using metagenomics: the confinement effect.</title>
        <authorList>
            <person name="Haro-Moreno J.M."/>
            <person name="Rodriguez-Valera F."/>
            <person name="Lopez-Perez M."/>
        </authorList>
    </citation>
    <scope>NUCLEOTIDE SEQUENCE [LARGE SCALE GENOMIC DNA]</scope>
    <source>
        <strain evidence="7">MED-G157</strain>
    </source>
</reference>
<feature type="domain" description="Glucose-methanol-choline oxidoreductase C-terminal" evidence="6">
    <location>
        <begin position="400"/>
        <end position="518"/>
    </location>
</feature>
<sequence length="534" mass="58996">MADDIVDVLIIGAGASSAAAAWSLSDTRMRILCLEQGDWMNPADYPSTKKNWQVLRDNEYNQSPNIRCRDTDYPINEDESDISVANFNGVGGGTILYSGHFPRLKPSDFKTKSLDGVGADWPIDYRTLEPYFAQNDRNMGVSGLPGDPAGPYHESPLPPVPIGKMGEVMGKGLNKLGWHWWPSDAAIITENYEGREKCINLGPCNFGCAQGAKSSVDISYWPINQRLGVELKTRCRVREITVNKNGMATGAIYFDENGVEKFQRAEVVIMACNGVGTPRLLLNSKSTQFPNGLANHSGLVGKNLMFHPWGFVEGFFNEPLESDLGPMGSCMLSQEFYETDPKLDFVRGYTLQITRGKSPVTIALQHTLKGDIPWGLEHHKNFERYMGRSVNINVVCEDLPEESNMVSLDPELTDSHGIPAPKINYHVSENSNRMMQHGVKSAIQALEASGAFQVNPYGRTRDTGWHLLGTARMGNNPDNSVVNKWGRSHDVKNLFIIDGSIFVTSGAVNPTTTIQALALYVADQMKKNLANLFD</sequence>
<dbReference type="Proteomes" id="UP000316199">
    <property type="component" value="Unassembled WGS sequence"/>
</dbReference>
<dbReference type="InterPro" id="IPR000172">
    <property type="entry name" value="GMC_OxRdtase_N"/>
</dbReference>
<dbReference type="InterPro" id="IPR007867">
    <property type="entry name" value="GMC_OxRtase_C"/>
</dbReference>
<evidence type="ECO:0000313" key="7">
    <source>
        <dbReference type="EMBL" id="RZO76992.1"/>
    </source>
</evidence>